<dbReference type="OrthoDB" id="437338at2759"/>
<accession>A0A3Q7Y3L4</accession>
<dbReference type="SUPFAM" id="SSF53098">
    <property type="entry name" value="Ribonuclease H-like"/>
    <property type="match status" value="1"/>
</dbReference>
<dbReference type="PANTHER" id="PTHR34072">
    <property type="entry name" value="ENZYMATIC POLYPROTEIN-RELATED"/>
    <property type="match status" value="1"/>
</dbReference>
<reference evidence="1" key="1">
    <citation type="journal article" date="2013" name="Nat. Biotechnol.">
        <title>Draft genome sequence of chickpea (Cicer arietinum) provides a resource for trait improvement.</title>
        <authorList>
            <person name="Varshney R.K."/>
            <person name="Song C."/>
            <person name="Saxena R.K."/>
            <person name="Azam S."/>
            <person name="Yu S."/>
            <person name="Sharpe A.G."/>
            <person name="Cannon S."/>
            <person name="Baek J."/>
            <person name="Rosen B.D."/>
            <person name="Tar'an B."/>
            <person name="Millan T."/>
            <person name="Zhang X."/>
            <person name="Ramsay L.D."/>
            <person name="Iwata A."/>
            <person name="Wang Y."/>
            <person name="Nelson W."/>
            <person name="Farmer A.D."/>
            <person name="Gaur P.M."/>
            <person name="Soderlund C."/>
            <person name="Penmetsa R.V."/>
            <person name="Xu C."/>
            <person name="Bharti A.K."/>
            <person name="He W."/>
            <person name="Winter P."/>
            <person name="Zhao S."/>
            <person name="Hane J.K."/>
            <person name="Carrasquilla-Garcia N."/>
            <person name="Condie J.A."/>
            <person name="Upadhyaya H.D."/>
            <person name="Luo M.C."/>
            <person name="Thudi M."/>
            <person name="Gowda C.L."/>
            <person name="Singh N.P."/>
            <person name="Lichtenzveig J."/>
            <person name="Gali K.K."/>
            <person name="Rubio J."/>
            <person name="Nadarajan N."/>
            <person name="Dolezel J."/>
            <person name="Bansal K.C."/>
            <person name="Xu X."/>
            <person name="Edwards D."/>
            <person name="Zhang G."/>
            <person name="Kahl G."/>
            <person name="Gil J."/>
            <person name="Singh K.B."/>
            <person name="Datta S.K."/>
            <person name="Jackson S.A."/>
            <person name="Wang J."/>
            <person name="Cook D.R."/>
        </authorList>
    </citation>
    <scope>NUCLEOTIDE SEQUENCE [LARGE SCALE GENOMIC DNA]</scope>
    <source>
        <strain evidence="1">cv. CDC Frontier</strain>
    </source>
</reference>
<sequence length="142" mass="16091">MGHVISKDGIVVDPAKVRAVVDWKRPEAVTDIRSVVGLVGYARRFIEGFAKIVSSLTKECGASYRMLKERLMTLPVLVLLHPDELYEVYCDAFHQGLRKIVRLQGVPSSIVLDRDPKFTFHFWEALHEALGTKLRLSSAYHL</sequence>
<dbReference type="SUPFAM" id="SSF56672">
    <property type="entry name" value="DNA/RNA polymerases"/>
    <property type="match status" value="1"/>
</dbReference>
<evidence type="ECO:0000313" key="1">
    <source>
        <dbReference type="Proteomes" id="UP000087171"/>
    </source>
</evidence>
<dbReference type="Gene3D" id="3.30.70.270">
    <property type="match status" value="1"/>
</dbReference>
<dbReference type="PANTHER" id="PTHR34072:SF52">
    <property type="entry name" value="RIBONUCLEASE H"/>
    <property type="match status" value="1"/>
</dbReference>
<dbReference type="InterPro" id="IPR043128">
    <property type="entry name" value="Rev_trsase/Diguanyl_cyclase"/>
</dbReference>
<dbReference type="AlphaFoldDB" id="A0A3Q7Y3L4"/>
<dbReference type="RefSeq" id="XP_027192711.1">
    <property type="nucleotide sequence ID" value="XM_027336910.1"/>
</dbReference>
<dbReference type="InterPro" id="IPR043502">
    <property type="entry name" value="DNA/RNA_pol_sf"/>
</dbReference>
<dbReference type="GeneID" id="113787758"/>
<evidence type="ECO:0000313" key="2">
    <source>
        <dbReference type="RefSeq" id="XP_027192711.1"/>
    </source>
</evidence>
<reference evidence="2" key="2">
    <citation type="submission" date="2025-08" db="UniProtKB">
        <authorList>
            <consortium name="RefSeq"/>
        </authorList>
    </citation>
    <scope>IDENTIFICATION</scope>
    <source>
        <tissue evidence="2">Etiolated seedlings</tissue>
    </source>
</reference>
<keyword evidence="1" id="KW-1185">Reference proteome</keyword>
<dbReference type="STRING" id="3827.A0A3Q7Y3L4"/>
<name>A0A3Q7Y3L4_CICAR</name>
<protein>
    <submittedName>
        <fullName evidence="2">Uncharacterized protein LOC113787758</fullName>
    </submittedName>
</protein>
<dbReference type="KEGG" id="cam:113787758"/>
<dbReference type="Proteomes" id="UP000087171">
    <property type="component" value="Chromosome Ca1"/>
</dbReference>
<gene>
    <name evidence="2" type="primary">LOC113787758</name>
</gene>
<proteinExistence type="predicted"/>
<dbReference type="InterPro" id="IPR012337">
    <property type="entry name" value="RNaseH-like_sf"/>
</dbReference>
<organism evidence="1 2">
    <name type="scientific">Cicer arietinum</name>
    <name type="common">Chickpea</name>
    <name type="synonym">Garbanzo</name>
    <dbReference type="NCBI Taxonomy" id="3827"/>
    <lineage>
        <taxon>Eukaryota</taxon>
        <taxon>Viridiplantae</taxon>
        <taxon>Streptophyta</taxon>
        <taxon>Embryophyta</taxon>
        <taxon>Tracheophyta</taxon>
        <taxon>Spermatophyta</taxon>
        <taxon>Magnoliopsida</taxon>
        <taxon>eudicotyledons</taxon>
        <taxon>Gunneridae</taxon>
        <taxon>Pentapetalae</taxon>
        <taxon>rosids</taxon>
        <taxon>fabids</taxon>
        <taxon>Fabales</taxon>
        <taxon>Fabaceae</taxon>
        <taxon>Papilionoideae</taxon>
        <taxon>50 kb inversion clade</taxon>
        <taxon>NPAAA clade</taxon>
        <taxon>Hologalegina</taxon>
        <taxon>IRL clade</taxon>
        <taxon>Cicereae</taxon>
        <taxon>Cicer</taxon>
    </lineage>
</organism>